<organism evidence="8 9">
    <name type="scientific">Bombyx mori</name>
    <name type="common">Silk moth</name>
    <dbReference type="NCBI Taxonomy" id="7091"/>
    <lineage>
        <taxon>Eukaryota</taxon>
        <taxon>Metazoa</taxon>
        <taxon>Ecdysozoa</taxon>
        <taxon>Arthropoda</taxon>
        <taxon>Hexapoda</taxon>
        <taxon>Insecta</taxon>
        <taxon>Pterygota</taxon>
        <taxon>Neoptera</taxon>
        <taxon>Endopterygota</taxon>
        <taxon>Lepidoptera</taxon>
        <taxon>Glossata</taxon>
        <taxon>Ditrysia</taxon>
        <taxon>Bombycoidea</taxon>
        <taxon>Bombycidae</taxon>
        <taxon>Bombycinae</taxon>
        <taxon>Bombyx</taxon>
    </lineage>
</organism>
<evidence type="ECO:0000256" key="3">
    <source>
        <dbReference type="ARBA" id="ARBA00022840"/>
    </source>
</evidence>
<evidence type="ECO:0000256" key="4">
    <source>
        <dbReference type="ARBA" id="ARBA00036539"/>
    </source>
</evidence>
<keyword evidence="3 6" id="KW-0067">ATP-binding</keyword>
<keyword evidence="2 6" id="KW-0547">Nucleotide-binding</keyword>
<evidence type="ECO:0000256" key="5">
    <source>
        <dbReference type="ARBA" id="ARBA00038966"/>
    </source>
</evidence>
<dbReference type="SUPFAM" id="SSF100950">
    <property type="entry name" value="NagB/RpiA/CoA transferase-like"/>
    <property type="match status" value="1"/>
</dbReference>
<dbReference type="Proteomes" id="UP000005204">
    <property type="component" value="Unassembled WGS sequence"/>
</dbReference>
<keyword evidence="9" id="KW-1185">Reference proteome</keyword>
<sequence>MSPIKPNPAKALLRNEIAAKIAALTNEEKKRQSQIVYEKVINHSWYKSSSRIALYMSTENEIDTAPLIKHIQARGAAAFVPQYAGGRMRMLHLETGDEQTMPKTKHGISQHGKDQARDDALETGGLDLIIAPGVAFSRSGDRLGHGGGYYDKFITNLRLNPETAPKIVAVAFNCQVVDEVPTNEQDQKVDEVIFAE</sequence>
<keyword evidence="7" id="KW-0479">Metal-binding</keyword>
<evidence type="ECO:0000313" key="9">
    <source>
        <dbReference type="Proteomes" id="UP000005204"/>
    </source>
</evidence>
<dbReference type="RefSeq" id="XP_062529906.1">
    <property type="nucleotide sequence ID" value="XM_062673922.1"/>
</dbReference>
<comment type="catalytic activity">
    <reaction evidence="4 7">
        <text>(6S)-5-formyl-5,6,7,8-tetrahydrofolate + ATP = (6R)-5,10-methenyltetrahydrofolate + ADP + phosphate</text>
        <dbReference type="Rhea" id="RHEA:10488"/>
        <dbReference type="ChEBI" id="CHEBI:30616"/>
        <dbReference type="ChEBI" id="CHEBI:43474"/>
        <dbReference type="ChEBI" id="CHEBI:57455"/>
        <dbReference type="ChEBI" id="CHEBI:57457"/>
        <dbReference type="ChEBI" id="CHEBI:456216"/>
        <dbReference type="EC" id="6.3.3.2"/>
    </reaction>
</comment>
<dbReference type="EnsemblMetazoa" id="XM_038017586.1">
    <property type="protein sequence ID" value="XP_037873514.1"/>
    <property type="gene ID" value="LOC101740948"/>
</dbReference>
<dbReference type="KEGG" id="bmor:101740948"/>
<dbReference type="GO" id="GO:0046872">
    <property type="term" value="F:metal ion binding"/>
    <property type="evidence" value="ECO:0007669"/>
    <property type="project" value="UniProtKB-KW"/>
</dbReference>
<evidence type="ECO:0000313" key="8">
    <source>
        <dbReference type="EnsemblMetazoa" id="XP_037873514.1"/>
    </source>
</evidence>
<reference evidence="9" key="1">
    <citation type="journal article" date="2008" name="Insect Biochem. Mol. Biol.">
        <title>The genome of a lepidopteran model insect, the silkworm Bombyx mori.</title>
        <authorList>
            <consortium name="International Silkworm Genome Consortium"/>
        </authorList>
    </citation>
    <scope>NUCLEOTIDE SEQUENCE [LARGE SCALE GENOMIC DNA]</scope>
    <source>
        <strain evidence="9">p50T</strain>
    </source>
</reference>
<proteinExistence type="inferred from homology"/>
<dbReference type="PIRSF" id="PIRSF006806">
    <property type="entry name" value="FTHF_cligase"/>
    <property type="match status" value="1"/>
</dbReference>
<dbReference type="Pfam" id="PF01812">
    <property type="entry name" value="5-FTHF_cyc-lig"/>
    <property type="match status" value="1"/>
</dbReference>
<comment type="cofactor">
    <cofactor evidence="7">
        <name>Mg(2+)</name>
        <dbReference type="ChEBI" id="CHEBI:18420"/>
    </cofactor>
</comment>
<dbReference type="RefSeq" id="XP_037873514.1">
    <property type="nucleotide sequence ID" value="XM_038017586.2"/>
</dbReference>
<dbReference type="SMR" id="A0A8R2M4S6"/>
<evidence type="ECO:0000256" key="2">
    <source>
        <dbReference type="ARBA" id="ARBA00022741"/>
    </source>
</evidence>
<dbReference type="RefSeq" id="XP_004932772.1">
    <property type="nucleotide sequence ID" value="XM_004932715.5"/>
</dbReference>
<dbReference type="PANTHER" id="PTHR23407">
    <property type="entry name" value="ATPASE INHIBITOR/5-FORMYLTETRAHYDROFOLATE CYCLO-LIGASE"/>
    <property type="match status" value="1"/>
</dbReference>
<dbReference type="RefSeq" id="XP_062529904.1">
    <property type="nucleotide sequence ID" value="XM_062673920.1"/>
</dbReference>
<keyword evidence="7" id="KW-0460">Magnesium</keyword>
<dbReference type="Gene3D" id="3.40.50.10420">
    <property type="entry name" value="NagB/RpiA/CoA transferase-like"/>
    <property type="match status" value="1"/>
</dbReference>
<dbReference type="GO" id="GO:0005739">
    <property type="term" value="C:mitochondrion"/>
    <property type="evidence" value="ECO:0007669"/>
    <property type="project" value="TreeGrafter"/>
</dbReference>
<dbReference type="InterPro" id="IPR037171">
    <property type="entry name" value="NagB/RpiA_transferase-like"/>
</dbReference>
<dbReference type="InterPro" id="IPR024185">
    <property type="entry name" value="FTHF_cligase-like_sf"/>
</dbReference>
<feature type="binding site" evidence="6">
    <location>
        <position position="56"/>
    </location>
    <ligand>
        <name>substrate</name>
    </ligand>
</feature>
<evidence type="ECO:0000256" key="7">
    <source>
        <dbReference type="RuleBase" id="RU361279"/>
    </source>
</evidence>
<dbReference type="GO" id="GO:0030272">
    <property type="term" value="F:5-formyltetrahydrofolate cyclo-ligase activity"/>
    <property type="evidence" value="ECO:0007669"/>
    <property type="project" value="UniProtKB-EC"/>
</dbReference>
<accession>A0A8R2M4S6</accession>
<dbReference type="EC" id="6.3.3.2" evidence="5 7"/>
<dbReference type="PANTHER" id="PTHR23407:SF1">
    <property type="entry name" value="5-FORMYLTETRAHYDROFOLATE CYCLO-LIGASE"/>
    <property type="match status" value="1"/>
</dbReference>
<dbReference type="GO" id="GO:0035999">
    <property type="term" value="P:tetrahydrofolate interconversion"/>
    <property type="evidence" value="ECO:0007669"/>
    <property type="project" value="TreeGrafter"/>
</dbReference>
<dbReference type="GO" id="GO:0005524">
    <property type="term" value="F:ATP binding"/>
    <property type="evidence" value="ECO:0007669"/>
    <property type="project" value="UniProtKB-KW"/>
</dbReference>
<evidence type="ECO:0000256" key="6">
    <source>
        <dbReference type="PIRSR" id="PIRSR006806-1"/>
    </source>
</evidence>
<dbReference type="RefSeq" id="XP_062529905.1">
    <property type="nucleotide sequence ID" value="XM_062673921.1"/>
</dbReference>
<reference evidence="8" key="2">
    <citation type="submission" date="2022-06" db="UniProtKB">
        <authorList>
            <consortium name="EnsemblMetazoa"/>
        </authorList>
    </citation>
    <scope>IDENTIFICATION</scope>
    <source>
        <strain evidence="8">p50T (Dazao)</strain>
    </source>
</reference>
<name>A0A8R2M4S6_BOMMO</name>
<dbReference type="EnsemblMetazoa" id="XM_004932715.4">
    <property type="protein sequence ID" value="XP_004932772.1"/>
    <property type="gene ID" value="LOC101740948"/>
</dbReference>
<dbReference type="CTD" id="10588"/>
<dbReference type="GeneID" id="101740948"/>
<dbReference type="InterPro" id="IPR002698">
    <property type="entry name" value="FTHF_cligase"/>
</dbReference>
<dbReference type="AlphaFoldDB" id="A0A8R2M4S6"/>
<evidence type="ECO:0000256" key="1">
    <source>
        <dbReference type="ARBA" id="ARBA00010638"/>
    </source>
</evidence>
<feature type="binding site" evidence="6">
    <location>
        <position position="61"/>
    </location>
    <ligand>
        <name>substrate</name>
    </ligand>
</feature>
<protein>
    <recommendedName>
        <fullName evidence="5 7">5-formyltetrahydrofolate cyclo-ligase</fullName>
        <ecNumber evidence="5 7">6.3.3.2</ecNumber>
    </recommendedName>
</protein>
<feature type="binding site" evidence="6">
    <location>
        <begin position="10"/>
        <end position="14"/>
    </location>
    <ligand>
        <name>ATP</name>
        <dbReference type="ChEBI" id="CHEBI:30616"/>
    </ligand>
</feature>
<dbReference type="GO" id="GO:0009396">
    <property type="term" value="P:folic acid-containing compound biosynthetic process"/>
    <property type="evidence" value="ECO:0007669"/>
    <property type="project" value="TreeGrafter"/>
</dbReference>
<dbReference type="OMA" id="STIYPCQ"/>
<dbReference type="NCBIfam" id="TIGR02727">
    <property type="entry name" value="MTHFS_bact"/>
    <property type="match status" value="1"/>
</dbReference>
<feature type="binding site" evidence="6">
    <location>
        <begin position="142"/>
        <end position="150"/>
    </location>
    <ligand>
        <name>ATP</name>
        <dbReference type="ChEBI" id="CHEBI:30616"/>
    </ligand>
</feature>
<comment type="similarity">
    <text evidence="1 7">Belongs to the 5-formyltetrahydrofolate cyclo-ligase family.</text>
</comment>